<evidence type="ECO:0000256" key="10">
    <source>
        <dbReference type="ARBA" id="ARBA00022967"/>
    </source>
</evidence>
<evidence type="ECO:0000256" key="1">
    <source>
        <dbReference type="ARBA" id="ARBA00003257"/>
    </source>
</evidence>
<evidence type="ECO:0000256" key="14">
    <source>
        <dbReference type="ARBA" id="ARBA00023075"/>
    </source>
</evidence>
<feature type="transmembrane region" description="Helical" evidence="18">
    <location>
        <begin position="319"/>
        <end position="337"/>
    </location>
</feature>
<feature type="transmembrane region" description="Helical" evidence="18">
    <location>
        <begin position="236"/>
        <end position="258"/>
    </location>
</feature>
<dbReference type="InterPro" id="IPR003917">
    <property type="entry name" value="NADH_UbQ_OxRdtase_chain2"/>
</dbReference>
<accession>A0A343A7I9</accession>
<comment type="similarity">
    <text evidence="3 18">Belongs to the complex I subunit 2 family.</text>
</comment>
<keyword evidence="12 18" id="KW-1133">Transmembrane helix</keyword>
<evidence type="ECO:0000256" key="16">
    <source>
        <dbReference type="ARBA" id="ARBA00023136"/>
    </source>
</evidence>
<evidence type="ECO:0000256" key="12">
    <source>
        <dbReference type="ARBA" id="ARBA00022989"/>
    </source>
</evidence>
<protein>
    <recommendedName>
        <fullName evidence="5 18">NADH-ubiquinone oxidoreductase chain 2</fullName>
        <ecNumber evidence="4 18">7.1.1.2</ecNumber>
    </recommendedName>
</protein>
<evidence type="ECO:0000313" key="20">
    <source>
        <dbReference type="EMBL" id="APB92605.1"/>
    </source>
</evidence>
<comment type="function">
    <text evidence="1">Core subunit of the mitochondrial membrane respiratory chain NADH dehydrogenase (Complex I) that is believed to belong to the minimal assembly required for catalysis. Complex I functions in the transfer of electrons from NADH to the respiratory chain. The immediate electron acceptor for the enzyme is believed to be ubiquinone.</text>
</comment>
<dbReference type="GO" id="GO:0005743">
    <property type="term" value="C:mitochondrial inner membrane"/>
    <property type="evidence" value="ECO:0007669"/>
    <property type="project" value="UniProtKB-SubCell"/>
</dbReference>
<gene>
    <name evidence="20" type="primary">ND2</name>
</gene>
<comment type="catalytic activity">
    <reaction evidence="17 18">
        <text>a ubiquinone + NADH + 5 H(+)(in) = a ubiquinol + NAD(+) + 4 H(+)(out)</text>
        <dbReference type="Rhea" id="RHEA:29091"/>
        <dbReference type="Rhea" id="RHEA-COMP:9565"/>
        <dbReference type="Rhea" id="RHEA-COMP:9566"/>
        <dbReference type="ChEBI" id="CHEBI:15378"/>
        <dbReference type="ChEBI" id="CHEBI:16389"/>
        <dbReference type="ChEBI" id="CHEBI:17976"/>
        <dbReference type="ChEBI" id="CHEBI:57540"/>
        <dbReference type="ChEBI" id="CHEBI:57945"/>
        <dbReference type="EC" id="7.1.1.2"/>
    </reaction>
</comment>
<dbReference type="PANTHER" id="PTHR46552:SF1">
    <property type="entry name" value="NADH-UBIQUINONE OXIDOREDUCTASE CHAIN 2"/>
    <property type="match status" value="1"/>
</dbReference>
<keyword evidence="13 18" id="KW-0520">NAD</keyword>
<evidence type="ECO:0000256" key="7">
    <source>
        <dbReference type="ARBA" id="ARBA00022660"/>
    </source>
</evidence>
<dbReference type="EC" id="7.1.1.2" evidence="4 18"/>
<evidence type="ECO:0000259" key="19">
    <source>
        <dbReference type="Pfam" id="PF00361"/>
    </source>
</evidence>
<dbReference type="Pfam" id="PF00361">
    <property type="entry name" value="Proton_antipo_M"/>
    <property type="match status" value="1"/>
</dbReference>
<evidence type="ECO:0000256" key="5">
    <source>
        <dbReference type="ARBA" id="ARBA00021008"/>
    </source>
</evidence>
<keyword evidence="6" id="KW-0813">Transport</keyword>
<geneLocation type="mitochondrion" evidence="20"/>
<dbReference type="CTD" id="4536"/>
<feature type="transmembrane region" description="Helical" evidence="18">
    <location>
        <begin position="270"/>
        <end position="298"/>
    </location>
</feature>
<evidence type="ECO:0000256" key="11">
    <source>
        <dbReference type="ARBA" id="ARBA00022982"/>
    </source>
</evidence>
<evidence type="ECO:0000256" key="6">
    <source>
        <dbReference type="ARBA" id="ARBA00022448"/>
    </source>
</evidence>
<evidence type="ECO:0000256" key="3">
    <source>
        <dbReference type="ARBA" id="ARBA00007012"/>
    </source>
</evidence>
<keyword evidence="16 18" id="KW-0472">Membrane</keyword>
<sequence>MTKMYKLLFLSILMMSTMISISAYSWLGMWIGLEINLMSIIPIIQEKSILSSEASIKYFITQAIASTIIMMTIIMMMWKSNFLSLVNFDSIMLMIMNSSLMLKMGMAPLHFWFPEVLEGLNWNNCLLMLTWQKITPMVLIMYNTELNLFMSTVIISSMIISGLMSMNQVSIRKIMAYSSINHMGWMLSTMIIEKSIWMIYFIIYSMITINITLMMKNIFYLNQLFPNISISPSMKMFFMLNFMSLSGMPPFLGFLPKWLTIQSMILNNMYLLSIIMILFTLIMIYVYMRIAMTTLILVSSQMNWTLKINLKINKMSISMMNFFSMTSLIIVTVGFNLS</sequence>
<evidence type="ECO:0000256" key="15">
    <source>
        <dbReference type="ARBA" id="ARBA00023128"/>
    </source>
</evidence>
<feature type="domain" description="NADH:quinone oxidoreductase/Mrp antiporter transmembrane" evidence="19">
    <location>
        <begin position="23"/>
        <end position="280"/>
    </location>
</feature>
<feature type="transmembrane region" description="Helical" evidence="18">
    <location>
        <begin position="90"/>
        <end position="113"/>
    </location>
</feature>
<keyword evidence="7 18" id="KW-0679">Respiratory chain</keyword>
<comment type="subcellular location">
    <subcellularLocation>
        <location evidence="2 18">Mitochondrion inner membrane</location>
        <topology evidence="2 18">Multi-pass membrane protein</topology>
    </subcellularLocation>
</comment>
<keyword evidence="8 18" id="KW-0812">Transmembrane</keyword>
<dbReference type="PANTHER" id="PTHR46552">
    <property type="entry name" value="NADH-UBIQUINONE OXIDOREDUCTASE CHAIN 2"/>
    <property type="match status" value="1"/>
</dbReference>
<evidence type="ECO:0000256" key="13">
    <source>
        <dbReference type="ARBA" id="ARBA00023027"/>
    </source>
</evidence>
<dbReference type="EMBL" id="KX229747">
    <property type="protein sequence ID" value="APB92605.1"/>
    <property type="molecule type" value="Genomic_DNA"/>
</dbReference>
<dbReference type="InterPro" id="IPR050175">
    <property type="entry name" value="Complex_I_Subunit_2"/>
</dbReference>
<feature type="transmembrane region" description="Helical" evidence="18">
    <location>
        <begin position="146"/>
        <end position="167"/>
    </location>
</feature>
<keyword evidence="14 18" id="KW-0830">Ubiquinone</keyword>
<dbReference type="AlphaFoldDB" id="A0A343A7I9"/>
<feature type="transmembrane region" description="Helical" evidence="18">
    <location>
        <begin position="198"/>
        <end position="215"/>
    </location>
</feature>
<dbReference type="InterPro" id="IPR001750">
    <property type="entry name" value="ND/Mrp_TM"/>
</dbReference>
<dbReference type="GeneID" id="30513286"/>
<dbReference type="GO" id="GO:0006120">
    <property type="term" value="P:mitochondrial electron transport, NADH to ubiquinone"/>
    <property type="evidence" value="ECO:0007669"/>
    <property type="project" value="InterPro"/>
</dbReference>
<keyword evidence="11 18" id="KW-0249">Electron transport</keyword>
<evidence type="ECO:0000256" key="2">
    <source>
        <dbReference type="ARBA" id="ARBA00004448"/>
    </source>
</evidence>
<proteinExistence type="inferred from homology"/>
<feature type="transmembrane region" description="Helical" evidence="18">
    <location>
        <begin position="58"/>
        <end position="78"/>
    </location>
</feature>
<dbReference type="PRINTS" id="PR01436">
    <property type="entry name" value="NADHDHGNASE2"/>
</dbReference>
<name>A0A343A7I9_9COLE</name>
<comment type="function">
    <text evidence="18">Core subunit of the mitochondrial membrane respiratory chain NADH dehydrogenase (Complex I) which catalyzes electron transfer from NADH through the respiratory chain, using ubiquinone as an electron acceptor. Essential for the catalytic activity and assembly of complex I.</text>
</comment>
<feature type="transmembrane region" description="Helical" evidence="18">
    <location>
        <begin position="7"/>
        <end position="27"/>
    </location>
</feature>
<evidence type="ECO:0000256" key="8">
    <source>
        <dbReference type="ARBA" id="ARBA00022692"/>
    </source>
</evidence>
<keyword evidence="10 18" id="KW-1278">Translocase</keyword>
<evidence type="ECO:0000256" key="4">
    <source>
        <dbReference type="ARBA" id="ARBA00012944"/>
    </source>
</evidence>
<organism evidence="20">
    <name type="scientific">Asymmetricata circumdata</name>
    <dbReference type="NCBI Taxonomy" id="1915122"/>
    <lineage>
        <taxon>Eukaryota</taxon>
        <taxon>Metazoa</taxon>
        <taxon>Ecdysozoa</taxon>
        <taxon>Arthropoda</taxon>
        <taxon>Hexapoda</taxon>
        <taxon>Insecta</taxon>
        <taxon>Pterygota</taxon>
        <taxon>Neoptera</taxon>
        <taxon>Endopterygota</taxon>
        <taxon>Coleoptera</taxon>
        <taxon>Polyphaga</taxon>
        <taxon>Elateriformia</taxon>
        <taxon>Elateroidea</taxon>
        <taxon>Lampyridae</taxon>
        <taxon>Luciolinae</taxon>
        <taxon>Asymmetricata</taxon>
    </lineage>
</organism>
<keyword evidence="15 18" id="KW-0496">Mitochondrion</keyword>
<evidence type="ECO:0000256" key="17">
    <source>
        <dbReference type="ARBA" id="ARBA00049551"/>
    </source>
</evidence>
<reference evidence="20" key="1">
    <citation type="journal article" date="2016" name="Mitochondrial DNA Part B Resour">
        <title>The complete mitochondrial genome of the firefly, Asymmetricata circumdata (Motschulsky) (Coleoptera: Lampyridae).</title>
        <authorList>
            <person name="Luan X."/>
            <person name="Fu X.H."/>
        </authorList>
    </citation>
    <scope>NUCLEOTIDE SEQUENCE</scope>
</reference>
<keyword evidence="9 18" id="KW-0999">Mitochondrion inner membrane</keyword>
<dbReference type="RefSeq" id="YP_009327754.1">
    <property type="nucleotide sequence ID" value="NC_032062.1"/>
</dbReference>
<evidence type="ECO:0000256" key="9">
    <source>
        <dbReference type="ARBA" id="ARBA00022792"/>
    </source>
</evidence>
<dbReference type="GO" id="GO:0008137">
    <property type="term" value="F:NADH dehydrogenase (ubiquinone) activity"/>
    <property type="evidence" value="ECO:0007669"/>
    <property type="project" value="UniProtKB-EC"/>
</dbReference>
<evidence type="ECO:0000256" key="18">
    <source>
        <dbReference type="RuleBase" id="RU003403"/>
    </source>
</evidence>